<feature type="domain" description="4Fe-4S ferredoxin-type" evidence="2">
    <location>
        <begin position="69"/>
        <end position="105"/>
    </location>
</feature>
<dbReference type="AlphaFoldDB" id="A0A2P7RVL2"/>
<sequence length="466" mass="51752">MTVRRGAGRARVLTMRAGEWLRDHQRAIRRLQWGIIGAYVALLVIPALAPMPTRLSHIWSDVVLFAQFVFWGIWWPFVLVSMVLVGRSWCGLFCPEGALAEAASRHGLGRAIPHWIKWKGWPFVAFACTTIYGQMVSVYQYPMPVIIVLGGSTFAAIVVGFLYGRDKRVWCRYLCPVNGVFGLLSKLAPLHYRVDKEAWNDWRREPGAPAPHINCAPLVPIRTMRGGSACHMCGRCADFKQAVALEPRSPSHEIVNVAGDEPKPWESVLIIFGLMGIAAGAFQWASSPLYVTVKQMIAEWLVEHGGTMLLEPRLPWWILTNYPDQNDMMTPLDGGLMIVYVLVTAFVTTIAVGGALALAVRALGSFQARRFHHLAQCLIPMAGCGVFLGLSMTTVTLLRSEGLSLDFVDLLRMGLLAGAALWCVWLMWSVIGRYTASTWRRIAATVAGSAAVLFGTVNWIVLFWVW</sequence>
<evidence type="ECO:0000256" key="1">
    <source>
        <dbReference type="SAM" id="Phobius"/>
    </source>
</evidence>
<evidence type="ECO:0000313" key="4">
    <source>
        <dbReference type="Proteomes" id="UP000240653"/>
    </source>
</evidence>
<feature type="transmembrane region" description="Helical" evidence="1">
    <location>
        <begin position="63"/>
        <end position="85"/>
    </location>
</feature>
<feature type="transmembrane region" description="Helical" evidence="1">
    <location>
        <begin position="31"/>
        <end position="51"/>
    </location>
</feature>
<feature type="domain" description="4Fe-4S ferredoxin-type" evidence="2">
    <location>
        <begin position="153"/>
        <end position="187"/>
    </location>
</feature>
<accession>A0A2P7RVL2</accession>
<evidence type="ECO:0000259" key="2">
    <source>
        <dbReference type="Pfam" id="PF12801"/>
    </source>
</evidence>
<evidence type="ECO:0000313" key="3">
    <source>
        <dbReference type="EMBL" id="PSJ54265.1"/>
    </source>
</evidence>
<keyword evidence="1" id="KW-0472">Membrane</keyword>
<feature type="transmembrane region" description="Helical" evidence="1">
    <location>
        <begin position="442"/>
        <end position="465"/>
    </location>
</feature>
<reference evidence="3 4" key="1">
    <citation type="submission" date="2018-03" db="EMBL/GenBank/DDBJ databases">
        <title>The draft genome of Mesorhizobium soli JCM 19897.</title>
        <authorList>
            <person name="Li L."/>
            <person name="Liu L."/>
            <person name="Liang L."/>
            <person name="Wang T."/>
            <person name="Zhang X."/>
        </authorList>
    </citation>
    <scope>NUCLEOTIDE SEQUENCE [LARGE SCALE GENOMIC DNA]</scope>
    <source>
        <strain evidence="3 4">JCM 19897</strain>
    </source>
</reference>
<dbReference type="InterPro" id="IPR017896">
    <property type="entry name" value="4Fe4S_Fe-S-bd"/>
</dbReference>
<gene>
    <name evidence="3" type="ORF">C7I85_27655</name>
</gene>
<feature type="transmembrane region" description="Helical" evidence="1">
    <location>
        <begin position="410"/>
        <end position="430"/>
    </location>
</feature>
<keyword evidence="1" id="KW-0812">Transmembrane</keyword>
<name>A0A2P7RVL2_9HYPH</name>
<dbReference type="Proteomes" id="UP000240653">
    <property type="component" value="Unassembled WGS sequence"/>
</dbReference>
<feature type="transmembrane region" description="Helical" evidence="1">
    <location>
        <begin position="268"/>
        <end position="286"/>
    </location>
</feature>
<organism evidence="3 4">
    <name type="scientific">Pseudaminobacter soli</name>
    <name type="common">ex Li et al. 2025</name>
    <dbReference type="NCBI Taxonomy" id="1295366"/>
    <lineage>
        <taxon>Bacteria</taxon>
        <taxon>Pseudomonadati</taxon>
        <taxon>Pseudomonadota</taxon>
        <taxon>Alphaproteobacteria</taxon>
        <taxon>Hyphomicrobiales</taxon>
        <taxon>Phyllobacteriaceae</taxon>
        <taxon>Pseudaminobacter</taxon>
    </lineage>
</organism>
<comment type="caution">
    <text evidence="3">The sequence shown here is derived from an EMBL/GenBank/DDBJ whole genome shotgun (WGS) entry which is preliminary data.</text>
</comment>
<feature type="transmembrane region" description="Helical" evidence="1">
    <location>
        <begin position="337"/>
        <end position="363"/>
    </location>
</feature>
<dbReference type="Pfam" id="PF12801">
    <property type="entry name" value="Fer4_5"/>
    <property type="match status" value="2"/>
</dbReference>
<feature type="transmembrane region" description="Helical" evidence="1">
    <location>
        <begin position="375"/>
        <end position="398"/>
    </location>
</feature>
<dbReference type="EMBL" id="PXYL01000027">
    <property type="protein sequence ID" value="PSJ54265.1"/>
    <property type="molecule type" value="Genomic_DNA"/>
</dbReference>
<feature type="transmembrane region" description="Helical" evidence="1">
    <location>
        <begin position="120"/>
        <end position="139"/>
    </location>
</feature>
<proteinExistence type="predicted"/>
<protein>
    <recommendedName>
        <fullName evidence="2">4Fe-4S ferredoxin-type domain-containing protein</fullName>
    </recommendedName>
</protein>
<keyword evidence="1" id="KW-1133">Transmembrane helix</keyword>
<dbReference type="OrthoDB" id="9806398at2"/>
<feature type="transmembrane region" description="Helical" evidence="1">
    <location>
        <begin position="145"/>
        <end position="164"/>
    </location>
</feature>
<keyword evidence="4" id="KW-1185">Reference proteome</keyword>
<dbReference type="RefSeq" id="WP_106727227.1">
    <property type="nucleotide sequence ID" value="NZ_PXYL01000027.1"/>
</dbReference>